<comment type="caution">
    <text evidence="2">The sequence shown here is derived from an EMBL/GenBank/DDBJ whole genome shotgun (WGS) entry which is preliminary data.</text>
</comment>
<feature type="region of interest" description="Disordered" evidence="1">
    <location>
        <begin position="148"/>
        <end position="178"/>
    </location>
</feature>
<reference evidence="2 3" key="1">
    <citation type="journal article" date="2022" name="Allergy">
        <title>Genome assembly and annotation of Periplaneta americana reveal a comprehensive cockroach allergen profile.</title>
        <authorList>
            <person name="Wang L."/>
            <person name="Xiong Q."/>
            <person name="Saelim N."/>
            <person name="Wang L."/>
            <person name="Nong W."/>
            <person name="Wan A.T."/>
            <person name="Shi M."/>
            <person name="Liu X."/>
            <person name="Cao Q."/>
            <person name="Hui J.H.L."/>
            <person name="Sookrung N."/>
            <person name="Leung T.F."/>
            <person name="Tungtrongchitr A."/>
            <person name="Tsui S.K.W."/>
        </authorList>
    </citation>
    <scope>NUCLEOTIDE SEQUENCE [LARGE SCALE GENOMIC DNA]</scope>
    <source>
        <strain evidence="2">PWHHKU_190912</strain>
    </source>
</reference>
<protein>
    <submittedName>
        <fullName evidence="2">Uncharacterized protein</fullName>
    </submittedName>
</protein>
<name>A0ABQ8S3A7_PERAM</name>
<dbReference type="Proteomes" id="UP001148838">
    <property type="component" value="Unassembled WGS sequence"/>
</dbReference>
<evidence type="ECO:0000256" key="1">
    <source>
        <dbReference type="SAM" id="MobiDB-lite"/>
    </source>
</evidence>
<sequence length="285" mass="30983">MTTLCTLLKSGSDVLVQTFTVLVYKPSFLGYSLSTLKYYRHPSFLIVMANRRDMRQRVIALIEAGYGARSAGRLVGVPGSTAASIVHGWLSCWKSNVPSGKTFSGGGKEYIFQNVLGNCTLDKNGAEVSRTSYCRPKRRKLIDEHFQDREGNSSTAPWHRGLRHPASDSRYGMRAGSSPHGRRNFLMKFRPVYGTGAHPASSCICGATIGSENSVLETSYNGKEGNIVLTTRYRHSDWMIVHLCFGMWTTSASSSNSSNSSTSASTETAAPALAVLMVATAATTE</sequence>
<keyword evidence="3" id="KW-1185">Reference proteome</keyword>
<proteinExistence type="predicted"/>
<evidence type="ECO:0000313" key="2">
    <source>
        <dbReference type="EMBL" id="KAJ4428372.1"/>
    </source>
</evidence>
<accession>A0ABQ8S3A7</accession>
<gene>
    <name evidence="2" type="ORF">ANN_24391</name>
</gene>
<organism evidence="2 3">
    <name type="scientific">Periplaneta americana</name>
    <name type="common">American cockroach</name>
    <name type="synonym">Blatta americana</name>
    <dbReference type="NCBI Taxonomy" id="6978"/>
    <lineage>
        <taxon>Eukaryota</taxon>
        <taxon>Metazoa</taxon>
        <taxon>Ecdysozoa</taxon>
        <taxon>Arthropoda</taxon>
        <taxon>Hexapoda</taxon>
        <taxon>Insecta</taxon>
        <taxon>Pterygota</taxon>
        <taxon>Neoptera</taxon>
        <taxon>Polyneoptera</taxon>
        <taxon>Dictyoptera</taxon>
        <taxon>Blattodea</taxon>
        <taxon>Blattoidea</taxon>
        <taxon>Blattidae</taxon>
        <taxon>Blattinae</taxon>
        <taxon>Periplaneta</taxon>
    </lineage>
</organism>
<evidence type="ECO:0000313" key="3">
    <source>
        <dbReference type="Proteomes" id="UP001148838"/>
    </source>
</evidence>
<dbReference type="EMBL" id="JAJSOF020000037">
    <property type="protein sequence ID" value="KAJ4428372.1"/>
    <property type="molecule type" value="Genomic_DNA"/>
</dbReference>